<sequence>MFKLMEIVIITLKKEVTLRVL</sequence>
<evidence type="ECO:0000313" key="2">
    <source>
        <dbReference type="Proteomes" id="UP000078046"/>
    </source>
</evidence>
<keyword evidence="2" id="KW-1185">Reference proteome</keyword>
<dbReference type="EMBL" id="LWCA01000127">
    <property type="protein sequence ID" value="OAF70633.1"/>
    <property type="molecule type" value="Genomic_DNA"/>
</dbReference>
<gene>
    <name evidence="1" type="ORF">A3Q56_01609</name>
</gene>
<comment type="caution">
    <text evidence="1">The sequence shown here is derived from an EMBL/GenBank/DDBJ whole genome shotgun (WGS) entry which is preliminary data.</text>
</comment>
<name>A0A177BAG1_9BILA</name>
<dbReference type="Proteomes" id="UP000078046">
    <property type="component" value="Unassembled WGS sequence"/>
</dbReference>
<proteinExistence type="predicted"/>
<reference evidence="1 2" key="1">
    <citation type="submission" date="2016-04" db="EMBL/GenBank/DDBJ databases">
        <title>The genome of Intoshia linei affirms orthonectids as highly simplified spiralians.</title>
        <authorList>
            <person name="Mikhailov K.V."/>
            <person name="Slusarev G.S."/>
            <person name="Nikitin M.A."/>
            <person name="Logacheva M.D."/>
            <person name="Penin A."/>
            <person name="Aleoshin V."/>
            <person name="Panchin Y.V."/>
        </authorList>
    </citation>
    <scope>NUCLEOTIDE SEQUENCE [LARGE SCALE GENOMIC DNA]</scope>
    <source>
        <strain evidence="1">Intl2013</strain>
        <tissue evidence="1">Whole animal</tissue>
    </source>
</reference>
<protein>
    <submittedName>
        <fullName evidence="1">Uncharacterized protein</fullName>
    </submittedName>
</protein>
<evidence type="ECO:0000313" key="1">
    <source>
        <dbReference type="EMBL" id="OAF70633.1"/>
    </source>
</evidence>
<organism evidence="1 2">
    <name type="scientific">Intoshia linei</name>
    <dbReference type="NCBI Taxonomy" id="1819745"/>
    <lineage>
        <taxon>Eukaryota</taxon>
        <taxon>Metazoa</taxon>
        <taxon>Spiralia</taxon>
        <taxon>Lophotrochozoa</taxon>
        <taxon>Mesozoa</taxon>
        <taxon>Orthonectida</taxon>
        <taxon>Rhopaluridae</taxon>
        <taxon>Intoshia</taxon>
    </lineage>
</organism>
<dbReference type="AlphaFoldDB" id="A0A177BAG1"/>
<accession>A0A177BAG1</accession>